<dbReference type="InterPro" id="IPR006153">
    <property type="entry name" value="Cation/H_exchanger_TM"/>
</dbReference>
<evidence type="ECO:0000313" key="17">
    <source>
        <dbReference type="Proteomes" id="UP000825935"/>
    </source>
</evidence>
<evidence type="ECO:0000259" key="13">
    <source>
        <dbReference type="Pfam" id="PF00999"/>
    </source>
</evidence>
<dbReference type="InterPro" id="IPR057290">
    <property type="entry name" value="CHX17_C"/>
</dbReference>
<keyword evidence="4" id="KW-0633">Potassium transport</keyword>
<evidence type="ECO:0000256" key="12">
    <source>
        <dbReference type="SAM" id="Phobius"/>
    </source>
</evidence>
<feature type="transmembrane region" description="Helical" evidence="12">
    <location>
        <begin position="318"/>
        <end position="337"/>
    </location>
</feature>
<evidence type="ECO:0000256" key="7">
    <source>
        <dbReference type="ARBA" id="ARBA00022989"/>
    </source>
</evidence>
<feature type="transmembrane region" description="Helical" evidence="12">
    <location>
        <begin position="126"/>
        <end position="149"/>
    </location>
</feature>
<dbReference type="PANTHER" id="PTHR32468">
    <property type="entry name" value="CATION/H + ANTIPORTER"/>
    <property type="match status" value="1"/>
</dbReference>
<keyword evidence="8" id="KW-0406">Ion transport</keyword>
<feature type="domain" description="Cation/H+ exchanger transmembrane" evidence="13">
    <location>
        <begin position="44"/>
        <end position="426"/>
    </location>
</feature>
<dbReference type="EMBL" id="CM035413">
    <property type="protein sequence ID" value="KAH7431233.1"/>
    <property type="molecule type" value="Genomic_DNA"/>
</dbReference>
<keyword evidence="3" id="KW-0050">Antiport</keyword>
<dbReference type="InterPro" id="IPR050794">
    <property type="entry name" value="CPA2_transporter"/>
</dbReference>
<comment type="similarity">
    <text evidence="10">Belongs to the monovalent cation:proton antiporter 2 (CPA2) transporter (TC 2.A.37) family. CHX (TC 2.A.37.4) subfamily.</text>
</comment>
<feature type="transmembrane region" description="Helical" evidence="12">
    <location>
        <begin position="407"/>
        <end position="429"/>
    </location>
</feature>
<dbReference type="GO" id="GO:0015297">
    <property type="term" value="F:antiporter activity"/>
    <property type="evidence" value="ECO:0007669"/>
    <property type="project" value="UniProtKB-KW"/>
</dbReference>
<keyword evidence="9 12" id="KW-0472">Membrane</keyword>
<dbReference type="OMA" id="KCPGPMK"/>
<evidence type="ECO:0000256" key="4">
    <source>
        <dbReference type="ARBA" id="ARBA00022538"/>
    </source>
</evidence>
<feature type="transmembrane region" description="Helical" evidence="12">
    <location>
        <begin position="161"/>
        <end position="182"/>
    </location>
</feature>
<feature type="transmembrane region" description="Helical" evidence="12">
    <location>
        <begin position="376"/>
        <end position="395"/>
    </location>
</feature>
<keyword evidence="6" id="KW-0630">Potassium</keyword>
<feature type="domain" description="Cation/H(+) antiporter central" evidence="14">
    <location>
        <begin position="483"/>
        <end position="621"/>
    </location>
</feature>
<evidence type="ECO:0000256" key="11">
    <source>
        <dbReference type="SAM" id="MobiDB-lite"/>
    </source>
</evidence>
<dbReference type="FunFam" id="1.20.1530.20:FF:000003">
    <property type="entry name" value="Cation/H(+) antiporter 15"/>
    <property type="match status" value="1"/>
</dbReference>
<dbReference type="Gene3D" id="3.40.50.12370">
    <property type="match status" value="1"/>
</dbReference>
<name>A0A8T2UBQ1_CERRI</name>
<evidence type="ECO:0008006" key="18">
    <source>
        <dbReference type="Google" id="ProtNLM"/>
    </source>
</evidence>
<dbReference type="Pfam" id="PF23259">
    <property type="entry name" value="CHX17_C"/>
    <property type="match status" value="1"/>
</dbReference>
<evidence type="ECO:0000259" key="15">
    <source>
        <dbReference type="Pfam" id="PF23259"/>
    </source>
</evidence>
<dbReference type="GO" id="GO:1902600">
    <property type="term" value="P:proton transmembrane transport"/>
    <property type="evidence" value="ECO:0007669"/>
    <property type="project" value="InterPro"/>
</dbReference>
<feature type="transmembrane region" description="Helical" evidence="12">
    <location>
        <begin position="30"/>
        <end position="49"/>
    </location>
</feature>
<dbReference type="InterPro" id="IPR038770">
    <property type="entry name" value="Na+/solute_symporter_sf"/>
</dbReference>
<evidence type="ECO:0000256" key="10">
    <source>
        <dbReference type="ARBA" id="ARBA00038341"/>
    </source>
</evidence>
<dbReference type="Pfam" id="PF23256">
    <property type="entry name" value="CHX17_2nd"/>
    <property type="match status" value="1"/>
</dbReference>
<feature type="domain" description="Cation/H(+) antiporter C-terminal" evidence="15">
    <location>
        <begin position="630"/>
        <end position="667"/>
    </location>
</feature>
<keyword evidence="5 12" id="KW-0812">Transmembrane</keyword>
<comment type="caution">
    <text evidence="16">The sequence shown here is derived from an EMBL/GenBank/DDBJ whole genome shotgun (WGS) entry which is preliminary data.</text>
</comment>
<dbReference type="InterPro" id="IPR057291">
    <property type="entry name" value="CHX17_2nd"/>
</dbReference>
<feature type="region of interest" description="Disordered" evidence="11">
    <location>
        <begin position="833"/>
        <end position="869"/>
    </location>
</feature>
<feature type="compositionally biased region" description="Low complexity" evidence="11">
    <location>
        <begin position="849"/>
        <end position="862"/>
    </location>
</feature>
<feature type="transmembrane region" description="Helical" evidence="12">
    <location>
        <begin position="224"/>
        <end position="244"/>
    </location>
</feature>
<evidence type="ECO:0000256" key="3">
    <source>
        <dbReference type="ARBA" id="ARBA00022449"/>
    </source>
</evidence>
<keyword evidence="2" id="KW-0813">Transport</keyword>
<dbReference type="PANTHER" id="PTHR32468:SF0">
    <property type="entry name" value="K(+)_H(+) ANTIPORTER 1"/>
    <property type="match status" value="1"/>
</dbReference>
<evidence type="ECO:0000256" key="6">
    <source>
        <dbReference type="ARBA" id="ARBA00022958"/>
    </source>
</evidence>
<feature type="transmembrane region" description="Helical" evidence="12">
    <location>
        <begin position="61"/>
        <end position="80"/>
    </location>
</feature>
<dbReference type="Pfam" id="PF00999">
    <property type="entry name" value="Na_H_Exchanger"/>
    <property type="match status" value="1"/>
</dbReference>
<evidence type="ECO:0000256" key="9">
    <source>
        <dbReference type="ARBA" id="ARBA00023136"/>
    </source>
</evidence>
<dbReference type="Proteomes" id="UP000825935">
    <property type="component" value="Chromosome 8"/>
</dbReference>
<dbReference type="OrthoDB" id="2687058at2759"/>
<reference evidence="16" key="1">
    <citation type="submission" date="2021-08" db="EMBL/GenBank/DDBJ databases">
        <title>WGS assembly of Ceratopteris richardii.</title>
        <authorList>
            <person name="Marchant D.B."/>
            <person name="Chen G."/>
            <person name="Jenkins J."/>
            <person name="Shu S."/>
            <person name="Leebens-Mack J."/>
            <person name="Grimwood J."/>
            <person name="Schmutz J."/>
            <person name="Soltis P."/>
            <person name="Soltis D."/>
            <person name="Chen Z.-H."/>
        </authorList>
    </citation>
    <scope>NUCLEOTIDE SEQUENCE</scope>
    <source>
        <strain evidence="16">Whitten #5841</strain>
        <tissue evidence="16">Leaf</tissue>
    </source>
</reference>
<feature type="transmembrane region" description="Helical" evidence="12">
    <location>
        <begin position="344"/>
        <end position="364"/>
    </location>
</feature>
<proteinExistence type="inferred from homology"/>
<comment type="subcellular location">
    <subcellularLocation>
        <location evidence="1">Membrane</location>
        <topology evidence="1">Multi-pass membrane protein</topology>
    </subcellularLocation>
</comment>
<protein>
    <recommendedName>
        <fullName evidence="18">Cation/H+ exchanger domain-containing protein</fullName>
    </recommendedName>
</protein>
<organism evidence="16 17">
    <name type="scientific">Ceratopteris richardii</name>
    <name type="common">Triangle waterfern</name>
    <dbReference type="NCBI Taxonomy" id="49495"/>
    <lineage>
        <taxon>Eukaryota</taxon>
        <taxon>Viridiplantae</taxon>
        <taxon>Streptophyta</taxon>
        <taxon>Embryophyta</taxon>
        <taxon>Tracheophyta</taxon>
        <taxon>Polypodiopsida</taxon>
        <taxon>Polypodiidae</taxon>
        <taxon>Polypodiales</taxon>
        <taxon>Pteridineae</taxon>
        <taxon>Pteridaceae</taxon>
        <taxon>Parkerioideae</taxon>
        <taxon>Ceratopteris</taxon>
    </lineage>
</organism>
<dbReference type="GO" id="GO:0006813">
    <property type="term" value="P:potassium ion transport"/>
    <property type="evidence" value="ECO:0007669"/>
    <property type="project" value="UniProtKB-KW"/>
</dbReference>
<dbReference type="GO" id="GO:0016020">
    <property type="term" value="C:membrane"/>
    <property type="evidence" value="ECO:0007669"/>
    <property type="project" value="UniProtKB-SubCell"/>
</dbReference>
<evidence type="ECO:0000313" key="16">
    <source>
        <dbReference type="EMBL" id="KAH7431233.1"/>
    </source>
</evidence>
<feature type="transmembrane region" description="Helical" evidence="12">
    <location>
        <begin position="194"/>
        <end position="218"/>
    </location>
</feature>
<sequence>MATNSTAKACPASMKATSNGAWQGDNPLDFALPLFIMQICIVLFVTRALAVPLNHLKQPRVIAEIVGGVLLGPSALGRIGSYKERIFPTKSFTLLETVADLGLLFFLFLVGLELDLSSLRKTGKQALSIAAAGIAVPFIAGVGVSVILHRTIAEGAKFTPFLVFMGVALSITAFPVLARILAERRLLTTDVGQIAMSAAAVNDVVAWVLLALAVALSASGKSPLIALYVLLSGIGFVIFVFIAVKPLMVKIAGQTIENEPVSEMYVAVTLAAVLVSGFATDAIGIHAIFGAFVFGLVIPKHGPFAAVLTEKIEDLVTILFLPLYFAVSGLKTNIGAIRSAQAGGLLVLVIAVTCGGKVLGTFAVAYLNKMGWRKSITLGFLMNTKGLVELIVLNIGKDRNVLNEETFAIMVIMALFTTFITTPMVMWLYKPARNYVPYTRRTLQLPTQKGSAESDLRLLACIHGTPNVHAIINLVEAVRGLRRQPLHMYILHLLELSERPSSIMRVQKLRREGRPFWGNEQLSMVNNIVVTFEAFGQLSKVTVRPMAAISRFHDMHEDICISAEDKRITVIVLPFYKNINPINGMWEGHSSGLRHVTQKVLRHAPCSVAILVDRGIGIKSSSSSNVDQNIAVLFFGGSDDREALAFGYRMAEHPGVRLWVFRFVSAELPEMHALSITAAPQRLISEGSGIDRSHRFSLSSKRSANVGWFEFMADNVDWAVESKVDEEILQAAKGNATTIPNDSNLPQIIYEERTISDPLEAALAVGKMAELSLIIVGRGRKPSRLFSVLSGQQLEYPELGPVGGVLTAAPFSEVRCSLLVVQQYDSFLHESPEPARVSDISSPKAAVFPSSGGSPNTTNTTPQSEASPV</sequence>
<evidence type="ECO:0000256" key="8">
    <source>
        <dbReference type="ARBA" id="ARBA00023065"/>
    </source>
</evidence>
<evidence type="ECO:0000259" key="14">
    <source>
        <dbReference type="Pfam" id="PF23256"/>
    </source>
</evidence>
<evidence type="ECO:0000256" key="2">
    <source>
        <dbReference type="ARBA" id="ARBA00022448"/>
    </source>
</evidence>
<feature type="transmembrane region" description="Helical" evidence="12">
    <location>
        <begin position="265"/>
        <end position="298"/>
    </location>
</feature>
<evidence type="ECO:0000256" key="5">
    <source>
        <dbReference type="ARBA" id="ARBA00022692"/>
    </source>
</evidence>
<accession>A0A8T2UBQ1</accession>
<keyword evidence="7 12" id="KW-1133">Transmembrane helix</keyword>
<feature type="transmembrane region" description="Helical" evidence="12">
    <location>
        <begin position="92"/>
        <end position="114"/>
    </location>
</feature>
<gene>
    <name evidence="16" type="ORF">KP509_08G038400</name>
</gene>
<dbReference type="GO" id="GO:0006885">
    <property type="term" value="P:regulation of pH"/>
    <property type="evidence" value="ECO:0007669"/>
    <property type="project" value="TreeGrafter"/>
</dbReference>
<dbReference type="AlphaFoldDB" id="A0A8T2UBQ1"/>
<keyword evidence="17" id="KW-1185">Reference proteome</keyword>
<dbReference type="GO" id="GO:0012505">
    <property type="term" value="C:endomembrane system"/>
    <property type="evidence" value="ECO:0007669"/>
    <property type="project" value="TreeGrafter"/>
</dbReference>
<evidence type="ECO:0000256" key="1">
    <source>
        <dbReference type="ARBA" id="ARBA00004141"/>
    </source>
</evidence>
<dbReference type="Gene3D" id="1.20.1530.20">
    <property type="match status" value="1"/>
</dbReference>